<organism evidence="2 3">
    <name type="scientific">Hyalangium minutum</name>
    <dbReference type="NCBI Taxonomy" id="394096"/>
    <lineage>
        <taxon>Bacteria</taxon>
        <taxon>Pseudomonadati</taxon>
        <taxon>Myxococcota</taxon>
        <taxon>Myxococcia</taxon>
        <taxon>Myxococcales</taxon>
        <taxon>Cystobacterineae</taxon>
        <taxon>Archangiaceae</taxon>
        <taxon>Hyalangium</taxon>
    </lineage>
</organism>
<dbReference type="RefSeq" id="WP_044199295.1">
    <property type="nucleotide sequence ID" value="NZ_JMCB01000031.1"/>
</dbReference>
<accession>A0A085VXD8</accession>
<dbReference type="Proteomes" id="UP000028725">
    <property type="component" value="Unassembled WGS sequence"/>
</dbReference>
<dbReference type="EMBL" id="JMCB01000031">
    <property type="protein sequence ID" value="KFE60101.1"/>
    <property type="molecule type" value="Genomic_DNA"/>
</dbReference>
<proteinExistence type="predicted"/>
<dbReference type="AlphaFoldDB" id="A0A085VXD8"/>
<sequence length="276" mass="30071">MSEEDKLERNRLGPYEILRRLRGVTTAAEVGRVYKAKHRLTGRPALVVRGVAQSHHIPLQDWRIRVRAATKPEPYLALEVERAPEGATPLGQLDAGLDVLACALEGLEQHPEAAVHLGARKAPAVRMERPATNWRWLAVAAGLAVAALAPRAWRSAQTPGEQQPEPAALASVAEEVLAEPEALPVGNMDGREALPGIARDMPKKLFRGQYRTDSEGKCKGRLETPINGGCWVALKKSPPCGDDAYEWKDTCYWPSMPAPKEPSSTLPHPPPVPAAR</sequence>
<evidence type="ECO:0000313" key="3">
    <source>
        <dbReference type="Proteomes" id="UP000028725"/>
    </source>
</evidence>
<keyword evidence="3" id="KW-1185">Reference proteome</keyword>
<gene>
    <name evidence="2" type="ORF">DB31_5972</name>
</gene>
<reference evidence="2 3" key="1">
    <citation type="submission" date="2014-04" db="EMBL/GenBank/DDBJ databases">
        <title>Genome assembly of Hyalangium minutum DSM 14724.</title>
        <authorList>
            <person name="Sharma G."/>
            <person name="Subramanian S."/>
        </authorList>
    </citation>
    <scope>NUCLEOTIDE SEQUENCE [LARGE SCALE GENOMIC DNA]</scope>
    <source>
        <strain evidence="2 3">DSM 14724</strain>
    </source>
</reference>
<protein>
    <submittedName>
        <fullName evidence="2">Uncharacterized protein</fullName>
    </submittedName>
</protein>
<feature type="compositionally biased region" description="Pro residues" evidence="1">
    <location>
        <begin position="267"/>
        <end position="276"/>
    </location>
</feature>
<evidence type="ECO:0000256" key="1">
    <source>
        <dbReference type="SAM" id="MobiDB-lite"/>
    </source>
</evidence>
<dbReference type="OrthoDB" id="5523423at2"/>
<name>A0A085VXD8_9BACT</name>
<evidence type="ECO:0000313" key="2">
    <source>
        <dbReference type="EMBL" id="KFE60101.1"/>
    </source>
</evidence>
<comment type="caution">
    <text evidence="2">The sequence shown here is derived from an EMBL/GenBank/DDBJ whole genome shotgun (WGS) entry which is preliminary data.</text>
</comment>
<feature type="region of interest" description="Disordered" evidence="1">
    <location>
        <begin position="256"/>
        <end position="276"/>
    </location>
</feature>